<dbReference type="RefSeq" id="WP_168877242.1">
    <property type="nucleotide sequence ID" value="NZ_JABAIM010000002.1"/>
</dbReference>
<dbReference type="GO" id="GO:0016491">
    <property type="term" value="F:oxidoreductase activity"/>
    <property type="evidence" value="ECO:0007669"/>
    <property type="project" value="InterPro"/>
</dbReference>
<accession>A0A847S9G4</accession>
<evidence type="ECO:0000313" key="1">
    <source>
        <dbReference type="EMBL" id="NLR75587.1"/>
    </source>
</evidence>
<dbReference type="AlphaFoldDB" id="A0A847S9G4"/>
<keyword evidence="2" id="KW-1185">Reference proteome</keyword>
<comment type="caution">
    <text evidence="1">The sequence shown here is derived from an EMBL/GenBank/DDBJ whole genome shotgun (WGS) entry which is preliminary data.</text>
</comment>
<reference evidence="1 2" key="1">
    <citation type="submission" date="2020-04" db="EMBL/GenBank/DDBJ databases">
        <title>Draft genome of Leeia sp. IMCC25680.</title>
        <authorList>
            <person name="Song J."/>
            <person name="Cho J.-C."/>
        </authorList>
    </citation>
    <scope>NUCLEOTIDE SEQUENCE [LARGE SCALE GENOMIC DNA]</scope>
    <source>
        <strain evidence="1 2">IMCC25680</strain>
    </source>
</reference>
<evidence type="ECO:0000313" key="2">
    <source>
        <dbReference type="Proteomes" id="UP000587991"/>
    </source>
</evidence>
<dbReference type="Proteomes" id="UP000587991">
    <property type="component" value="Unassembled WGS sequence"/>
</dbReference>
<name>A0A847S9G4_9NEIS</name>
<proteinExistence type="predicted"/>
<dbReference type="SUPFAM" id="SSF55469">
    <property type="entry name" value="FMN-dependent nitroreductase-like"/>
    <property type="match status" value="2"/>
</dbReference>
<protein>
    <submittedName>
        <fullName evidence="1">Molybdopterin biosynthesis protein MoeY</fullName>
    </submittedName>
</protein>
<gene>
    <name evidence="1" type="ORF">HF682_10485</name>
</gene>
<dbReference type="InterPro" id="IPR000415">
    <property type="entry name" value="Nitroreductase-like"/>
</dbReference>
<sequence length="367" mass="41457">MKPDCPILQVLDAARWAPSGDNAQAWRFEYRDAHHAIIHAFDTRETVVYDMDGRPSQIALGALLETAHIAAAELGYRVEEQWPESPDTAQALRLSLRLHPDAALSPNPLYASIRQRTVQRRPLQTRPLTADEKHALQAAAGQDWQLVWLEGQQRKTVARLLWRNALIRLTMPEAYPVHRDIIEWGAQFSEDRIPDQAIGMDPLGLRLMRWALASWQRVRFLNRYLAGTWLPRLQLDWLPALKCAAHFALLAKHPPQGLIDHVNAGRALQRFWLTADQLGLQVQPEMTPLIFSWYVRSGRPASQDVTIGVRMQQLQQQLQTLLGEDPLARAAYFGRIGAGPRAKARSLRRPLSALMLAGAPNEPSSAH</sequence>
<dbReference type="Gene3D" id="3.40.109.10">
    <property type="entry name" value="NADH Oxidase"/>
    <property type="match status" value="1"/>
</dbReference>
<dbReference type="EMBL" id="JABAIM010000002">
    <property type="protein sequence ID" value="NLR75587.1"/>
    <property type="molecule type" value="Genomic_DNA"/>
</dbReference>
<organism evidence="1 2">
    <name type="scientific">Leeia aquatica</name>
    <dbReference type="NCBI Taxonomy" id="2725557"/>
    <lineage>
        <taxon>Bacteria</taxon>
        <taxon>Pseudomonadati</taxon>
        <taxon>Pseudomonadota</taxon>
        <taxon>Betaproteobacteria</taxon>
        <taxon>Neisseriales</taxon>
        <taxon>Leeiaceae</taxon>
        <taxon>Leeia</taxon>
    </lineage>
</organism>